<keyword evidence="3" id="KW-0482">Metalloprotease</keyword>
<evidence type="ECO:0000256" key="1">
    <source>
        <dbReference type="SAM" id="Phobius"/>
    </source>
</evidence>
<dbReference type="AlphaFoldDB" id="A0A7X9XP69"/>
<protein>
    <submittedName>
        <fullName evidence="3">CPBP family intramembrane metalloprotease</fullName>
    </submittedName>
</protein>
<keyword evidence="1" id="KW-0812">Transmembrane</keyword>
<feature type="transmembrane region" description="Helical" evidence="1">
    <location>
        <begin position="41"/>
        <end position="60"/>
    </location>
</feature>
<keyword evidence="1" id="KW-0472">Membrane</keyword>
<sequence>MNLKKVIAYIAISYGFTWILWLPLLLNRQFGANLQIISGQFYIASFGPLIGAVVTSLVMGGFKSLGEWIKRAYSIRFKSKWILISFAFILFYGIIAVIAHRIVVGIWPDFTQFGLTNKLPRLNLLETTIIWILTFGLGEESGWRGFLLPELCKKFSVKNSTLIVAAIWLFWHLPAFWFNENYMNMGFGIIGWGVSLTFGSIFLAWLCQGSKFSVIPVLIWHGGFDLLTASDQAAQIMAMVCSMIVIIQGVYLSRKLS</sequence>
<proteinExistence type="predicted"/>
<reference evidence="3 4" key="1">
    <citation type="submission" date="2020-04" db="EMBL/GenBank/DDBJ databases">
        <authorList>
            <person name="Hitch T.C.A."/>
            <person name="Wylensek D."/>
            <person name="Clavel T."/>
        </authorList>
    </citation>
    <scope>NUCLEOTIDE SEQUENCE [LARGE SCALE GENOMIC DNA]</scope>
    <source>
        <strain evidence="3 4">WB01_NA02</strain>
    </source>
</reference>
<feature type="domain" description="CAAX prenyl protease 2/Lysostaphin resistance protein A-like" evidence="2">
    <location>
        <begin position="127"/>
        <end position="226"/>
    </location>
</feature>
<dbReference type="PANTHER" id="PTHR35797:SF1">
    <property type="entry name" value="PROTEASE"/>
    <property type="match status" value="1"/>
</dbReference>
<dbReference type="GO" id="GO:0004175">
    <property type="term" value="F:endopeptidase activity"/>
    <property type="evidence" value="ECO:0007669"/>
    <property type="project" value="UniProtKB-ARBA"/>
</dbReference>
<accession>A0A7X9XP69</accession>
<dbReference type="RefSeq" id="WP_168981841.1">
    <property type="nucleotide sequence ID" value="NZ_JABAGD010000015.1"/>
</dbReference>
<evidence type="ECO:0000259" key="2">
    <source>
        <dbReference type="Pfam" id="PF02517"/>
    </source>
</evidence>
<gene>
    <name evidence="3" type="ORF">HF849_09865</name>
</gene>
<evidence type="ECO:0000313" key="3">
    <source>
        <dbReference type="EMBL" id="NMF05059.1"/>
    </source>
</evidence>
<organism evidence="3 4">
    <name type="scientific">Clostridium beijerinckii</name>
    <name type="common">Clostridium MP</name>
    <dbReference type="NCBI Taxonomy" id="1520"/>
    <lineage>
        <taxon>Bacteria</taxon>
        <taxon>Bacillati</taxon>
        <taxon>Bacillota</taxon>
        <taxon>Clostridia</taxon>
        <taxon>Eubacteriales</taxon>
        <taxon>Clostridiaceae</taxon>
        <taxon>Clostridium</taxon>
    </lineage>
</organism>
<feature type="transmembrane region" description="Helical" evidence="1">
    <location>
        <begin position="7"/>
        <end position="26"/>
    </location>
</feature>
<dbReference type="InterPro" id="IPR042150">
    <property type="entry name" value="MmRce1-like"/>
</dbReference>
<dbReference type="EMBL" id="JABAGD010000015">
    <property type="protein sequence ID" value="NMF05059.1"/>
    <property type="molecule type" value="Genomic_DNA"/>
</dbReference>
<dbReference type="GO" id="GO:0080120">
    <property type="term" value="P:CAAX-box protein maturation"/>
    <property type="evidence" value="ECO:0007669"/>
    <property type="project" value="UniProtKB-ARBA"/>
</dbReference>
<dbReference type="GO" id="GO:0006508">
    <property type="term" value="P:proteolysis"/>
    <property type="evidence" value="ECO:0007669"/>
    <property type="project" value="UniProtKB-KW"/>
</dbReference>
<name>A0A7X9XP69_CLOBE</name>
<dbReference type="GO" id="GO:0008237">
    <property type="term" value="F:metallopeptidase activity"/>
    <property type="evidence" value="ECO:0007669"/>
    <property type="project" value="UniProtKB-KW"/>
</dbReference>
<dbReference type="InterPro" id="IPR003675">
    <property type="entry name" value="Rce1/LyrA-like_dom"/>
</dbReference>
<feature type="transmembrane region" description="Helical" evidence="1">
    <location>
        <begin position="185"/>
        <end position="205"/>
    </location>
</feature>
<dbReference type="Proteomes" id="UP000587880">
    <property type="component" value="Unassembled WGS sequence"/>
</dbReference>
<keyword evidence="1" id="KW-1133">Transmembrane helix</keyword>
<keyword evidence="3" id="KW-0645">Protease</keyword>
<feature type="transmembrane region" description="Helical" evidence="1">
    <location>
        <begin position="236"/>
        <end position="253"/>
    </location>
</feature>
<comment type="caution">
    <text evidence="3">The sequence shown here is derived from an EMBL/GenBank/DDBJ whole genome shotgun (WGS) entry which is preliminary data.</text>
</comment>
<evidence type="ECO:0000313" key="4">
    <source>
        <dbReference type="Proteomes" id="UP000587880"/>
    </source>
</evidence>
<feature type="transmembrane region" description="Helical" evidence="1">
    <location>
        <begin position="81"/>
        <end position="107"/>
    </location>
</feature>
<dbReference type="PANTHER" id="PTHR35797">
    <property type="entry name" value="PROTEASE-RELATED"/>
    <property type="match status" value="1"/>
</dbReference>
<keyword evidence="3" id="KW-0378">Hydrolase</keyword>
<feature type="transmembrane region" description="Helical" evidence="1">
    <location>
        <begin position="159"/>
        <end position="179"/>
    </location>
</feature>
<dbReference type="Pfam" id="PF02517">
    <property type="entry name" value="Rce1-like"/>
    <property type="match status" value="1"/>
</dbReference>